<evidence type="ECO:0000313" key="5">
    <source>
        <dbReference type="Proteomes" id="UP000027190"/>
    </source>
</evidence>
<evidence type="ECO:0000313" key="4">
    <source>
        <dbReference type="EMBL" id="KCZ57426.1"/>
    </source>
</evidence>
<name>A0A062UAL6_9PROT</name>
<dbReference type="AlphaFoldDB" id="A0A062UAL6"/>
<evidence type="ECO:0008006" key="6">
    <source>
        <dbReference type="Google" id="ProtNLM"/>
    </source>
</evidence>
<dbReference type="EMBL" id="AWFG01000030">
    <property type="protein sequence ID" value="KCZ57426.1"/>
    <property type="molecule type" value="Genomic_DNA"/>
</dbReference>
<evidence type="ECO:0000256" key="1">
    <source>
        <dbReference type="ARBA" id="ARBA00006484"/>
    </source>
</evidence>
<dbReference type="Pfam" id="PF00106">
    <property type="entry name" value="adh_short"/>
    <property type="match status" value="1"/>
</dbReference>
<dbReference type="InterPro" id="IPR036291">
    <property type="entry name" value="NAD(P)-bd_dom_sf"/>
</dbReference>
<dbReference type="PANTHER" id="PTHR24322">
    <property type="entry name" value="PKSB"/>
    <property type="match status" value="1"/>
</dbReference>
<comment type="similarity">
    <text evidence="1 3">Belongs to the short-chain dehydrogenases/reductases (SDR) family.</text>
</comment>
<evidence type="ECO:0000256" key="2">
    <source>
        <dbReference type="ARBA" id="ARBA00023002"/>
    </source>
</evidence>
<dbReference type="CDD" id="cd05233">
    <property type="entry name" value="SDR_c"/>
    <property type="match status" value="1"/>
</dbReference>
<organism evidence="4 5">
    <name type="scientific">Hyphomonas chukchiensis</name>
    <dbReference type="NCBI Taxonomy" id="1280947"/>
    <lineage>
        <taxon>Bacteria</taxon>
        <taxon>Pseudomonadati</taxon>
        <taxon>Pseudomonadota</taxon>
        <taxon>Alphaproteobacteria</taxon>
        <taxon>Hyphomonadales</taxon>
        <taxon>Hyphomonadaceae</taxon>
        <taxon>Hyphomonas</taxon>
    </lineage>
</organism>
<keyword evidence="2" id="KW-0560">Oxidoreductase</keyword>
<keyword evidence="5" id="KW-1185">Reference proteome</keyword>
<gene>
    <name evidence="4" type="ORF">HY30_04460</name>
</gene>
<dbReference type="PRINTS" id="PR00080">
    <property type="entry name" value="SDRFAMILY"/>
</dbReference>
<dbReference type="Proteomes" id="UP000027190">
    <property type="component" value="Unassembled WGS sequence"/>
</dbReference>
<dbReference type="RefSeq" id="WP_034739992.1">
    <property type="nucleotide sequence ID" value="NZ_AWFG01000030.1"/>
</dbReference>
<dbReference type="PRINTS" id="PR00081">
    <property type="entry name" value="GDHRDH"/>
</dbReference>
<reference evidence="4 5" key="1">
    <citation type="journal article" date="2014" name="Antonie Van Leeuwenhoek">
        <title>Hyphomonas beringensis sp. nov. and Hyphomonas chukchiensis sp. nov., isolated from surface seawater of the Bering Sea and Chukchi Sea.</title>
        <authorList>
            <person name="Li C."/>
            <person name="Lai Q."/>
            <person name="Li G."/>
            <person name="Dong C."/>
            <person name="Wang J."/>
            <person name="Liao Y."/>
            <person name="Shao Z."/>
        </authorList>
    </citation>
    <scope>NUCLEOTIDE SEQUENCE [LARGE SCALE GENOMIC DNA]</scope>
    <source>
        <strain evidence="4 5">BH-BN04-4</strain>
    </source>
</reference>
<dbReference type="InterPro" id="IPR002347">
    <property type="entry name" value="SDR_fam"/>
</dbReference>
<dbReference type="PANTHER" id="PTHR24322:SF736">
    <property type="entry name" value="RETINOL DEHYDROGENASE 10"/>
    <property type="match status" value="1"/>
</dbReference>
<dbReference type="STRING" id="1280947.HY30_04460"/>
<dbReference type="eggNOG" id="COG4221">
    <property type="taxonomic scope" value="Bacteria"/>
</dbReference>
<comment type="caution">
    <text evidence="4">The sequence shown here is derived from an EMBL/GenBank/DDBJ whole genome shotgun (WGS) entry which is preliminary data.</text>
</comment>
<dbReference type="SUPFAM" id="SSF51735">
    <property type="entry name" value="NAD(P)-binding Rossmann-fold domains"/>
    <property type="match status" value="1"/>
</dbReference>
<dbReference type="PATRIC" id="fig|1280947.3.peg.2080"/>
<dbReference type="InterPro" id="IPR020904">
    <property type="entry name" value="Sc_DH/Rdtase_CS"/>
</dbReference>
<dbReference type="OrthoDB" id="658698at2"/>
<protein>
    <recommendedName>
        <fullName evidence="6">Short-chain dehydrogenase</fullName>
    </recommendedName>
</protein>
<dbReference type="GO" id="GO:0016616">
    <property type="term" value="F:oxidoreductase activity, acting on the CH-OH group of donors, NAD or NADP as acceptor"/>
    <property type="evidence" value="ECO:0007669"/>
    <property type="project" value="TreeGrafter"/>
</dbReference>
<evidence type="ECO:0000256" key="3">
    <source>
        <dbReference type="RuleBase" id="RU000363"/>
    </source>
</evidence>
<dbReference type="PROSITE" id="PS00061">
    <property type="entry name" value="ADH_SHORT"/>
    <property type="match status" value="1"/>
</dbReference>
<sequence>MKNYVEGKSMIVTGAGGGFGRLISQKAAALGARIICADINRANAEETASTIAKEGGCAQAVETDVSDLEQMKRLAATAVAEFGAIDVMVNNAGIMPLALYADHEAAMDKWSKCIDINFKGVLHGIVSVYDQMLSQGSGHVVNISSIYGNFPVLGAAVYGATKSAVNYLSESLRVEARGKIKVTIVKPTGVPGTGLARGVVNNQAVVGIVGHNAPEYIALMRELIEGKTKPEKLDPNNTDYIVLDPAFIADEVIHAINQPSGVSIGDITVRAAGDHFVL</sequence>
<dbReference type="Gene3D" id="3.40.50.720">
    <property type="entry name" value="NAD(P)-binding Rossmann-like Domain"/>
    <property type="match status" value="1"/>
</dbReference>
<accession>A0A062UAL6</accession>
<proteinExistence type="inferred from homology"/>